<sequence length="304" mass="35787">MLTSIDQLKLKQKVLSLKKIKPKDTFYQSEKGKETLKEILENKSNGDNLLELLFQTFKIQSIQEFNTILQFMNELSVTDRFFELLLIYGFQFKDLFNLDQISNELTKTKIQERIKEISETLEYSIKKITKTNIAQISLTWNNQFEIEKNLKIEIIPEFQDTLLNLQTEIKANILKVNIWELFPNSKYKISIKISNEAKNFQKTEKIAFKTQPVDLILYTFLDSVIEPRKIAEESFKDSDMELENVPTIEDLVKYYDKYKALTQKFEAISEKSGGSAKLINSIKSQFEDLYLDWRHDLEIKAKKC</sequence>
<evidence type="ECO:0000313" key="1">
    <source>
        <dbReference type="EMBL" id="KAJ5078835.1"/>
    </source>
</evidence>
<dbReference type="AlphaFoldDB" id="A0A9Q0LUB2"/>
<name>A0A9Q0LUB2_ANAIG</name>
<proteinExistence type="predicted"/>
<reference evidence="1" key="1">
    <citation type="submission" date="2022-10" db="EMBL/GenBank/DDBJ databases">
        <title>Novel sulphate-reducing endosymbionts in the free-living metamonad Anaeramoeba.</title>
        <authorList>
            <person name="Jerlstrom-Hultqvist J."/>
            <person name="Cepicka I."/>
            <person name="Gallot-Lavallee L."/>
            <person name="Salas-Leiva D."/>
            <person name="Curtis B.A."/>
            <person name="Zahonova K."/>
            <person name="Pipaliya S."/>
            <person name="Dacks J."/>
            <person name="Roger A.J."/>
        </authorList>
    </citation>
    <scope>NUCLEOTIDE SEQUENCE</scope>
    <source>
        <strain evidence="1">BMAN</strain>
    </source>
</reference>
<evidence type="ECO:0000313" key="2">
    <source>
        <dbReference type="Proteomes" id="UP001149090"/>
    </source>
</evidence>
<comment type="caution">
    <text evidence="1">The sequence shown here is derived from an EMBL/GenBank/DDBJ whole genome shotgun (WGS) entry which is preliminary data.</text>
</comment>
<dbReference type="EMBL" id="JAPDFW010000044">
    <property type="protein sequence ID" value="KAJ5078835.1"/>
    <property type="molecule type" value="Genomic_DNA"/>
</dbReference>
<dbReference type="Proteomes" id="UP001149090">
    <property type="component" value="Unassembled WGS sequence"/>
</dbReference>
<protein>
    <submittedName>
        <fullName evidence="1">Uncharacterized protein</fullName>
    </submittedName>
</protein>
<organism evidence="1 2">
    <name type="scientific">Anaeramoeba ignava</name>
    <name type="common">Anaerobic marine amoeba</name>
    <dbReference type="NCBI Taxonomy" id="1746090"/>
    <lineage>
        <taxon>Eukaryota</taxon>
        <taxon>Metamonada</taxon>
        <taxon>Anaeramoebidae</taxon>
        <taxon>Anaeramoeba</taxon>
    </lineage>
</organism>
<gene>
    <name evidence="1" type="ORF">M0811_04558</name>
</gene>
<keyword evidence="2" id="KW-1185">Reference proteome</keyword>
<accession>A0A9Q0LUB2</accession>